<name>A0A0T5NRE3_9RHOB</name>
<evidence type="ECO:0000313" key="2">
    <source>
        <dbReference type="Proteomes" id="UP000051295"/>
    </source>
</evidence>
<organism evidence="1 2">
    <name type="scientific">Roseovarius atlanticus</name>
    <dbReference type="NCBI Taxonomy" id="1641875"/>
    <lineage>
        <taxon>Bacteria</taxon>
        <taxon>Pseudomonadati</taxon>
        <taxon>Pseudomonadota</taxon>
        <taxon>Alphaproteobacteria</taxon>
        <taxon>Rhodobacterales</taxon>
        <taxon>Roseobacteraceae</taxon>
        <taxon>Roseovarius</taxon>
    </lineage>
</organism>
<comment type="caution">
    <text evidence="1">The sequence shown here is derived from an EMBL/GenBank/DDBJ whole genome shotgun (WGS) entry which is preliminary data.</text>
</comment>
<dbReference type="Proteomes" id="UP000051295">
    <property type="component" value="Unassembled WGS sequence"/>
</dbReference>
<sequence>MDAPLFSDEKLIDKFHDALVWPDLCDEESQSVRKKSIESNFSADAVVGGNAEVDIPLPSFLTWLGPKLDAEAKLSTAYARDKLLEEADTIFGKVVENSERKLIEIAATYMSDFTDRMLFVDAPGGIFTNFRGDVCDNDIISKMLETAPRPLVFIDAKKDSQILPTMIEMEDGGFRPAYKKFESELFGRGEIVFPSDDNKEKTKEYWEKLKQKSSSSRFAMEVVEDCCDGGRIGWIDFRMMFSNEGSTLHLHASPAGRYHTGTFAYNFVHRGFKFGCRIIGTLKAGNSVNILGIYDK</sequence>
<reference evidence="1 2" key="1">
    <citation type="submission" date="2015-04" db="EMBL/GenBank/DDBJ databases">
        <title>The draft genome sequence of Roseovarius sp.R12b.</title>
        <authorList>
            <person name="Li G."/>
            <person name="Lai Q."/>
            <person name="Shao Z."/>
            <person name="Yan P."/>
        </authorList>
    </citation>
    <scope>NUCLEOTIDE SEQUENCE [LARGE SCALE GENOMIC DNA]</scope>
    <source>
        <strain evidence="1 2">R12B</strain>
    </source>
</reference>
<accession>A0A0T5NRE3</accession>
<dbReference type="PATRIC" id="fig|1641875.4.peg.1105"/>
<dbReference type="AlphaFoldDB" id="A0A0T5NRE3"/>
<dbReference type="EMBL" id="LAXJ01000019">
    <property type="protein sequence ID" value="KRS11522.1"/>
    <property type="molecule type" value="Genomic_DNA"/>
</dbReference>
<evidence type="ECO:0000313" key="1">
    <source>
        <dbReference type="EMBL" id="KRS11522.1"/>
    </source>
</evidence>
<protein>
    <submittedName>
        <fullName evidence="1">Uncharacterized protein</fullName>
    </submittedName>
</protein>
<gene>
    <name evidence="1" type="ORF">XM53_16430</name>
</gene>
<keyword evidence="2" id="KW-1185">Reference proteome</keyword>
<proteinExistence type="predicted"/>